<evidence type="ECO:0000313" key="1">
    <source>
        <dbReference type="EMBL" id="TQM36089.1"/>
    </source>
</evidence>
<protein>
    <recommendedName>
        <fullName evidence="3">Alkylhydroperoxidase family enzyme</fullName>
    </recommendedName>
</protein>
<gene>
    <name evidence="1" type="ORF">FB388_7542</name>
</gene>
<dbReference type="RefSeq" id="WP_211362458.1">
    <property type="nucleotide sequence ID" value="NZ_VFPH01000003.1"/>
</dbReference>
<organism evidence="1 2">
    <name type="scientific">Pseudonocardia cypriaca</name>
    <dbReference type="NCBI Taxonomy" id="882449"/>
    <lineage>
        <taxon>Bacteria</taxon>
        <taxon>Bacillati</taxon>
        <taxon>Actinomycetota</taxon>
        <taxon>Actinomycetes</taxon>
        <taxon>Pseudonocardiales</taxon>
        <taxon>Pseudonocardiaceae</taxon>
        <taxon>Pseudonocardia</taxon>
    </lineage>
</organism>
<keyword evidence="2" id="KW-1185">Reference proteome</keyword>
<proteinExistence type="predicted"/>
<dbReference type="PANTHER" id="PTHR34846">
    <property type="entry name" value="4-CARBOXYMUCONOLACTONE DECARBOXYLASE FAMILY PROTEIN (AFU_ORTHOLOGUE AFUA_6G11590)"/>
    <property type="match status" value="1"/>
</dbReference>
<dbReference type="EMBL" id="VFPH01000003">
    <property type="protein sequence ID" value="TQM36089.1"/>
    <property type="molecule type" value="Genomic_DNA"/>
</dbReference>
<dbReference type="InterPro" id="IPR029032">
    <property type="entry name" value="AhpD-like"/>
</dbReference>
<reference evidence="1 2" key="1">
    <citation type="submission" date="2019-06" db="EMBL/GenBank/DDBJ databases">
        <title>Sequencing the genomes of 1000 actinobacteria strains.</title>
        <authorList>
            <person name="Klenk H.-P."/>
        </authorList>
    </citation>
    <scope>NUCLEOTIDE SEQUENCE [LARGE SCALE GENOMIC DNA]</scope>
    <source>
        <strain evidence="1 2">DSM 45511</strain>
    </source>
</reference>
<dbReference type="PANTHER" id="PTHR34846:SF5">
    <property type="entry name" value="CARBOXYMUCONOLACTONE DECARBOXYLASE-LIKE DOMAIN-CONTAINING PROTEIN"/>
    <property type="match status" value="1"/>
</dbReference>
<accession>A0A543FQH1</accession>
<dbReference type="SUPFAM" id="SSF69118">
    <property type="entry name" value="AhpD-like"/>
    <property type="match status" value="1"/>
</dbReference>
<dbReference type="AlphaFoldDB" id="A0A543FQH1"/>
<comment type="caution">
    <text evidence="1">The sequence shown here is derived from an EMBL/GenBank/DDBJ whole genome shotgun (WGS) entry which is preliminary data.</text>
</comment>
<name>A0A543FQH1_9PSEU</name>
<dbReference type="Proteomes" id="UP000319818">
    <property type="component" value="Unassembled WGS sequence"/>
</dbReference>
<evidence type="ECO:0000313" key="2">
    <source>
        <dbReference type="Proteomes" id="UP000319818"/>
    </source>
</evidence>
<evidence type="ECO:0008006" key="3">
    <source>
        <dbReference type="Google" id="ProtNLM"/>
    </source>
</evidence>
<dbReference type="Gene3D" id="1.20.1290.10">
    <property type="entry name" value="AhpD-like"/>
    <property type="match status" value="1"/>
</dbReference>
<sequence>MEPRIAPVHPPYDEDVERLLGKLMPPGSPLDPLLLFRVLAVHRDLADRMRPMASGLLNKGLLPARDREVLIERTTARAGAEYEWGVHAVVFGPSVGLDEATLAALATAPADAPVFDPRTRLLVTAADELSDGRLTDGTWQELAAIFEPAQLIELIILCGWYRTLSTVITSVQLPLEPWAPRFPD</sequence>